<feature type="region of interest" description="Disordered" evidence="1">
    <location>
        <begin position="359"/>
        <end position="381"/>
    </location>
</feature>
<evidence type="ECO:0000256" key="1">
    <source>
        <dbReference type="SAM" id="MobiDB-lite"/>
    </source>
</evidence>
<dbReference type="InterPro" id="IPR058499">
    <property type="entry name" value="DUF8186"/>
</dbReference>
<feature type="domain" description="DUF8186" evidence="3">
    <location>
        <begin position="117"/>
        <end position="294"/>
    </location>
</feature>
<feature type="compositionally biased region" description="Low complexity" evidence="1">
    <location>
        <begin position="31"/>
        <end position="44"/>
    </location>
</feature>
<organism evidence="4 5">
    <name type="scientific">Haloterrigena turkmenica (strain ATCC 51198 / DSM 5511 / JCM 9101 / NCIMB 13204 / VKM B-1734 / 4k)</name>
    <name type="common">Halococcus turkmenicus</name>
    <dbReference type="NCBI Taxonomy" id="543526"/>
    <lineage>
        <taxon>Archaea</taxon>
        <taxon>Methanobacteriati</taxon>
        <taxon>Methanobacteriota</taxon>
        <taxon>Stenosarchaea group</taxon>
        <taxon>Halobacteria</taxon>
        <taxon>Halobacteriales</taxon>
        <taxon>Natrialbaceae</taxon>
        <taxon>Haloterrigena</taxon>
    </lineage>
</organism>
<feature type="region of interest" description="Disordered" evidence="1">
    <location>
        <begin position="31"/>
        <end position="56"/>
    </location>
</feature>
<gene>
    <name evidence="4" type="ordered locus">Htur_5000</name>
</gene>
<dbReference type="Proteomes" id="UP000001903">
    <property type="component" value="Plasmid pHTUR03"/>
</dbReference>
<feature type="region of interest" description="Disordered" evidence="1">
    <location>
        <begin position="429"/>
        <end position="449"/>
    </location>
</feature>
<feature type="transmembrane region" description="Helical" evidence="2">
    <location>
        <begin position="598"/>
        <end position="624"/>
    </location>
</feature>
<reference evidence="4 5" key="1">
    <citation type="journal article" date="2010" name="Stand. Genomic Sci.">
        <title>Complete genome sequence of Haloterrigena turkmenica type strain (4k).</title>
        <authorList>
            <person name="Saunders E."/>
            <person name="Tindall B.J."/>
            <person name="Fahnrich R."/>
            <person name="Lapidus A."/>
            <person name="Copeland A."/>
            <person name="Del Rio T.G."/>
            <person name="Lucas S."/>
            <person name="Chen F."/>
            <person name="Tice H."/>
            <person name="Cheng J.F."/>
            <person name="Han C."/>
            <person name="Detter J.C."/>
            <person name="Bruce D."/>
            <person name="Goodwin L."/>
            <person name="Chain P."/>
            <person name="Pitluck S."/>
            <person name="Pati A."/>
            <person name="Ivanova N."/>
            <person name="Mavromatis K."/>
            <person name="Chen A."/>
            <person name="Palaniappan K."/>
            <person name="Land M."/>
            <person name="Hauser L."/>
            <person name="Chang Y.J."/>
            <person name="Jeffries C.D."/>
            <person name="Brettin T."/>
            <person name="Rohde M."/>
            <person name="Goker M."/>
            <person name="Bristow J."/>
            <person name="Eisen J.A."/>
            <person name="Markowitz V."/>
            <person name="Hugenholtz P."/>
            <person name="Klenk H.P."/>
            <person name="Kyrpides N.C."/>
        </authorList>
    </citation>
    <scope>NUCLEOTIDE SEQUENCE [LARGE SCALE GENOMIC DNA]</scope>
    <source>
        <strain evidence="5">ATCC 51198 / DSM 5511 / JCM 9101 / NCIMB 13204 / VKM B-1734 / 4k</strain>
    </source>
</reference>
<evidence type="ECO:0000313" key="4">
    <source>
        <dbReference type="EMBL" id="ADB63729.1"/>
    </source>
</evidence>
<keyword evidence="5" id="KW-1185">Reference proteome</keyword>
<dbReference type="KEGG" id="htu:Htur_5000"/>
<evidence type="ECO:0000259" key="3">
    <source>
        <dbReference type="Pfam" id="PF26589"/>
    </source>
</evidence>
<protein>
    <recommendedName>
        <fullName evidence="3">DUF8186 domain-containing protein</fullName>
    </recommendedName>
</protein>
<name>D2S2Y2_HALTV</name>
<sequence length="630" mass="69007">MAGRQLSIVLLLGVLLILAVGGTTTISATETTATDTDTGANDTDVFISDDPDPEAGSVPPFVLPDLEDVDEVENISVAELSQIRDFHYSTTQPPYQVGPDQQTLREHRLEQLQSIKRNESTSLWLPDSQRSNGTLVTDAHVTILGTAEGTQTRLESDAGDQYRNEGELLLVPRDGTVLTHLDYSTRIPEGTCVTTDQTRTCLNVTLLDQETDRTLEIGSQSWSGDPETPHQLTYSGANATEPTTLEVEASITSRLAVQETTYVREGTDWVLSNTTDNETLELTHTVQDEAPVVVTTNQELSIEQTIIESDDGIDRLILEFDGPETLHDRRLWSTATFEGGAGKIENIWGVYSQRQYENATRGHRPGDELPISPDQTESNATVPVLNDASSGVSTVNETLEQQLPAPATQQETVPFPNILEKQLAAQRDDPTLEGEPTNLANPPELASSNSFSFASEPAPLDEDVNLASVEPRGHNTLTITNAEQPITEVRDIHGDPIPVSTQTVQERATQLETETLNDTHTEFHLFEEDTGEALGNKTLWLHGAAQGQVTTDSDGTAVVERSNLYVRASFTGETDPAEEVYYSPVETQATFQPEAFNIYQLLMSFTGAFVSIIAFVILYIPFAYMRSANK</sequence>
<dbReference type="AlphaFoldDB" id="D2S2Y2"/>
<dbReference type="Pfam" id="PF26589">
    <property type="entry name" value="DUF8186"/>
    <property type="match status" value="1"/>
</dbReference>
<accession>D2S2Y2</accession>
<dbReference type="GeneID" id="8745630"/>
<proteinExistence type="predicted"/>
<dbReference type="RefSeq" id="WP_012945972.1">
    <property type="nucleotide sequence ID" value="NC_013746.1"/>
</dbReference>
<evidence type="ECO:0000313" key="5">
    <source>
        <dbReference type="Proteomes" id="UP000001903"/>
    </source>
</evidence>
<dbReference type="EMBL" id="CP001863">
    <property type="protein sequence ID" value="ADB63729.1"/>
    <property type="molecule type" value="Genomic_DNA"/>
</dbReference>
<keyword evidence="4" id="KW-0614">Plasmid</keyword>
<dbReference type="HOGENOM" id="CLU_433889_0_0_2"/>
<geneLocation type="plasmid" evidence="4 5">
    <name>pHTUR03</name>
</geneLocation>
<keyword evidence="2" id="KW-1133">Transmembrane helix</keyword>
<keyword evidence="2" id="KW-0812">Transmembrane</keyword>
<evidence type="ECO:0000256" key="2">
    <source>
        <dbReference type="SAM" id="Phobius"/>
    </source>
</evidence>
<keyword evidence="2" id="KW-0472">Membrane</keyword>